<dbReference type="Proteomes" id="UP000367750">
    <property type="component" value="Unassembled WGS sequence"/>
</dbReference>
<comment type="caution">
    <text evidence="1">The sequence shown here is derived from an EMBL/GenBank/DDBJ whole genome shotgun (WGS) entry which is preliminary data.</text>
</comment>
<dbReference type="RefSeq" id="WP_150457186.1">
    <property type="nucleotide sequence ID" value="NZ_VYKK01000005.1"/>
</dbReference>
<evidence type="ECO:0000313" key="1">
    <source>
        <dbReference type="EMBL" id="KAA9006354.1"/>
    </source>
</evidence>
<keyword evidence="2" id="KW-1185">Reference proteome</keyword>
<organism evidence="1 2">
    <name type="scientific">Paenibacillus spiritus</name>
    <dbReference type="NCBI Taxonomy" id="2496557"/>
    <lineage>
        <taxon>Bacteria</taxon>
        <taxon>Bacillati</taxon>
        <taxon>Bacillota</taxon>
        <taxon>Bacilli</taxon>
        <taxon>Bacillales</taxon>
        <taxon>Paenibacillaceae</taxon>
        <taxon>Paenibacillus</taxon>
    </lineage>
</organism>
<proteinExistence type="predicted"/>
<gene>
    <name evidence="1" type="ORF">F4V43_05180</name>
</gene>
<evidence type="ECO:0000313" key="2">
    <source>
        <dbReference type="Proteomes" id="UP000367750"/>
    </source>
</evidence>
<dbReference type="EMBL" id="VYKK01000005">
    <property type="protein sequence ID" value="KAA9006354.1"/>
    <property type="molecule type" value="Genomic_DNA"/>
</dbReference>
<accession>A0A5J5GFT6</accession>
<protein>
    <submittedName>
        <fullName evidence="1">Uncharacterized protein</fullName>
    </submittedName>
</protein>
<name>A0A5J5GFT6_9BACL</name>
<dbReference type="OrthoDB" id="2677960at2"/>
<reference evidence="1 2" key="1">
    <citation type="submission" date="2019-09" db="EMBL/GenBank/DDBJ databases">
        <title>Bacillus ochoae sp. nov., Paenibacillus whitsoniae sp. nov., Paenibacillus spiritus sp. nov. Isolated from the Mars Exploration Rover during spacecraft assembly.</title>
        <authorList>
            <person name="Seuylemezian A."/>
            <person name="Vaishampayan P."/>
        </authorList>
    </citation>
    <scope>NUCLEOTIDE SEQUENCE [LARGE SCALE GENOMIC DNA]</scope>
    <source>
        <strain evidence="1 2">MER_111</strain>
    </source>
</reference>
<sequence>MPFTKSDLGAQASWKGYSSQTLYIATRIVEDIDSLEYYPEQLEDLLIKSDGEVSEVVQIKDLGSDLSISSLASTSASLKNEGFFRRVLSLRKSESKRLIAKVVHFGELGDELNGFINGVTTSLESIKDKLVKNHNLLLEEAEWITERMVFEKVDKEALQLKIAEQIKGYIPTMIAPTIMQDLLIQYVSDLSKAKGHTSKSIWQEKIHKIGRDMAAIDGYFREYGSSLIRLSDIENYTSYEEMKSEYEQGISAHPAHIRFSLDFERTNWLEKIEAALAENKAAIIKGASGQGKTSLCYKYLIKNYAEELVFCVRQIQTQGQAENLVKAILGLSNHSTNIILYIDVNPGQIHWTWLIRELQVRGVKLPVIISIREEDFKQSNVDMNEVAFELIELTLSEEEAMNIYYKIIMHNPHASFRTFEEAWQQFGHEGPLLEFVYLLNNNESLKQRLSTQIDRLIDESVDDTWLNLLLLVCYVGKLDGCILFDKAIQAVKCTNAIAALKRLSDEYLIRSSLDGNYIESLHSLRADIIYSILQNRMVFKEKDLLLQSLTCIENLFPQMLLLHYFTNNEIDSRVISDIARIHYDDWVAYGRILNTMLWLDVKQYVVQNREAFERIVAERGAGWLPFAPMDITGEILPGEFAAAGLVQFNAQILPYLEEIKKSLLSFTISYSITDRWLELSSIPQGLPSSDLEWSNLGYTLFWAALRKKKIIMNFSNQEILSLMKDGNVESKIDAALGFYKQGFLELYTMSEFVLRERLIQHYNILFLNIAESDVQCRFVPPYFKQNNEVEKQENLNHYWTMNMVDLLSRLYPEKETISVKLIGVDLLSDLGIKPFDFEKKITKEHRPDRWITEVNSWLISRIELTHRPNNWINYLDEVYVLRRLITETLREFIYLVDNLYKKRYWDNVKAKRTMTKIELLKKSLQKDYLLPKTILDPYGLHSESHASDSMPQFINISIQPYKNFRRSLRDMISGLHNFFNQFEDVLVSRIKNEEIKSDLSLKNIYESSKALSSVQKEFRTLFKAYVDHNYSIFADEEIEGMITALNVWESVLNQKPRGFILSYNAKQTYKKSESFIFNKFEEAIVSLGPKISVINQEMEGNSGVKFVLYEDFISETNTIEEQYKLLCGKLHKSWITAVKLNSSRWILETHWPKIVFVPLYKGLPILSGFDVPMHRVVDMYGDPSSPMSPVEIPLELYSLFGLDIAPFTEWRDAIANVGRLRLIILQYNQAIDEIVDHQHGISVGFSAYLNTLLIEIAKIFGDFNGDFIQNITALSDYKEPEVLELLSIIINGLSDLDIIVEHISSAQKIDDISEILQEAATAMILVTPYLKHIE</sequence>